<gene>
    <name evidence="2" type="ORF">SEMRO_3263_G345980.1</name>
</gene>
<protein>
    <recommendedName>
        <fullName evidence="1">SAM domain-containing protein</fullName>
    </recommendedName>
</protein>
<dbReference type="InterPro" id="IPR013761">
    <property type="entry name" value="SAM/pointed_sf"/>
</dbReference>
<dbReference type="InterPro" id="IPR001660">
    <property type="entry name" value="SAM"/>
</dbReference>
<keyword evidence="3" id="KW-1185">Reference proteome</keyword>
<accession>A0A9N8F5C5</accession>
<dbReference type="OrthoDB" id="2139176at2759"/>
<evidence type="ECO:0000259" key="1">
    <source>
        <dbReference type="PROSITE" id="PS50105"/>
    </source>
</evidence>
<dbReference type="Gene3D" id="1.10.150.50">
    <property type="entry name" value="Transcription Factor, Ets-1"/>
    <property type="match status" value="1"/>
</dbReference>
<proteinExistence type="predicted"/>
<dbReference type="PROSITE" id="PS50105">
    <property type="entry name" value="SAM_DOMAIN"/>
    <property type="match status" value="1"/>
</dbReference>
<dbReference type="SUPFAM" id="SSF47769">
    <property type="entry name" value="SAM/Pointed domain"/>
    <property type="match status" value="1"/>
</dbReference>
<dbReference type="AlphaFoldDB" id="A0A9N8F5C5"/>
<comment type="caution">
    <text evidence="2">The sequence shown here is derived from an EMBL/GenBank/DDBJ whole genome shotgun (WGS) entry which is preliminary data.</text>
</comment>
<organism evidence="2 3">
    <name type="scientific">Seminavis robusta</name>
    <dbReference type="NCBI Taxonomy" id="568900"/>
    <lineage>
        <taxon>Eukaryota</taxon>
        <taxon>Sar</taxon>
        <taxon>Stramenopiles</taxon>
        <taxon>Ochrophyta</taxon>
        <taxon>Bacillariophyta</taxon>
        <taxon>Bacillariophyceae</taxon>
        <taxon>Bacillariophycidae</taxon>
        <taxon>Naviculales</taxon>
        <taxon>Naviculaceae</taxon>
        <taxon>Seminavis</taxon>
    </lineage>
</organism>
<dbReference type="Pfam" id="PF07647">
    <property type="entry name" value="SAM_2"/>
    <property type="match status" value="1"/>
</dbReference>
<dbReference type="CDD" id="cd09487">
    <property type="entry name" value="SAM_superfamily"/>
    <property type="match status" value="1"/>
</dbReference>
<reference evidence="2" key="1">
    <citation type="submission" date="2020-06" db="EMBL/GenBank/DDBJ databases">
        <authorList>
            <consortium name="Plant Systems Biology data submission"/>
        </authorList>
    </citation>
    <scope>NUCLEOTIDE SEQUENCE</scope>
    <source>
        <strain evidence="2">D6</strain>
    </source>
</reference>
<evidence type="ECO:0000313" key="2">
    <source>
        <dbReference type="EMBL" id="CAB9531125.1"/>
    </source>
</evidence>
<dbReference type="EMBL" id="CAICTM010003261">
    <property type="protein sequence ID" value="CAB9531125.1"/>
    <property type="molecule type" value="Genomic_DNA"/>
</dbReference>
<evidence type="ECO:0000313" key="3">
    <source>
        <dbReference type="Proteomes" id="UP001153069"/>
    </source>
</evidence>
<sequence>MTAKKKDSGSKDVSDMFLLNTNFEAWTCDQLAEYFKQKTGDLGGDYSELIFNHKIDGKIAHRLKESDLKDMGISNVGDRLRIMQEIEKIEKAYEQKKREQVVWEGKEVLFFNWWDRALSTCCGCFPEDASTYKLTGAHLVIKTVNPLRCGPIRCCFGTKYTIDNVDLSNVTDVDVKGVPPSCCQQCCCGATQEHVFVKTNAEATKVLKLTKEEGSSVSRKILNQVELMQRMERS</sequence>
<dbReference type="Proteomes" id="UP001153069">
    <property type="component" value="Unassembled WGS sequence"/>
</dbReference>
<feature type="domain" description="SAM" evidence="1">
    <location>
        <begin position="26"/>
        <end position="92"/>
    </location>
</feature>
<name>A0A9N8F5C5_9STRA</name>
<dbReference type="SMART" id="SM00454">
    <property type="entry name" value="SAM"/>
    <property type="match status" value="1"/>
</dbReference>